<evidence type="ECO:0000256" key="1">
    <source>
        <dbReference type="SAM" id="MobiDB-lite"/>
    </source>
</evidence>
<dbReference type="InterPro" id="IPR018822">
    <property type="entry name" value="UPF0646"/>
</dbReference>
<proteinExistence type="predicted"/>
<keyword evidence="3" id="KW-1185">Reference proteome</keyword>
<sequence length="726" mass="78191">MPALEVHHNAQDHLDLDGLVDEDLINYDSDGADAIADETAWPEPEVNADLQAEELLALVSESAPTATEPDDDVDKPGPNEQVEDVFISHEADDTKTMEPSQQQDVADDAGNDDIDFDAGQGFATDHVTSDAGDAAASPRPDMAEIDYDQMEDAQDVRKMGDQHENAQGDTTGPSTPSEDTMLEGDVVSADPLPVDLPLSDSQHGDAAQIPAETEEDEINWNGGAFEETAGSVQMAGSADDSLDDSGALELGDLSRIEDVPGDDFMETTYDQFPEGAVVEEFQKGEEETPKAPDASFEDMDAEHQDDHANTADALDDLSDHEGSIKEERPVFPAITVQYKGDEYSLFSEGPDGFFSELSVFHGNMEALLAAFRTELANEIASDEELVFQVDELGLEFAESHLRDTLSGITLREIVEVFDLLVKNQDPNTSRVLYTYLFAKSSTSKRFESLVESAAAGKGIDEVTRLFGSPLPHGAGDLTRDASVADGDDGQLDSHESPDDEESGSGEVGGASLAEGIVPDDEEIPSEPQDEALDEPGMPVDDQEPALVNEPLHAELPVEDANREVSEGTNRTSDGKRLDDVDYGAVSTPARQSDEPEADELDSREQPEQEEAGAEAEIIEYGDYSMLDDEATYGASNDASTTETLADIADTAENSAHLETEALDEADLTEPLPSGQEGEDEIDWRDEVEAVDDAVGDPNATAGATKRPRVDDELGVEDDQDVKRRRS</sequence>
<feature type="compositionally biased region" description="Basic and acidic residues" evidence="1">
    <location>
        <begin position="154"/>
        <end position="166"/>
    </location>
</feature>
<evidence type="ECO:0000313" key="3">
    <source>
        <dbReference type="Proteomes" id="UP000028045"/>
    </source>
</evidence>
<feature type="region of interest" description="Disordered" evidence="1">
    <location>
        <begin position="60"/>
        <end position="209"/>
    </location>
</feature>
<reference evidence="2 3" key="1">
    <citation type="journal article" date="2014" name="BMC Genomics">
        <title>Comparative genome sequencing reveals chemotype-specific gene clusters in the toxigenic black mold Stachybotrys.</title>
        <authorList>
            <person name="Semeiks J."/>
            <person name="Borek D."/>
            <person name="Otwinowski Z."/>
            <person name="Grishin N.V."/>
        </authorList>
    </citation>
    <scope>NUCLEOTIDE SEQUENCE [LARGE SCALE GENOMIC DNA]</scope>
    <source>
        <strain evidence="3">CBS 109288 / IBT 7711</strain>
    </source>
</reference>
<protein>
    <submittedName>
        <fullName evidence="2">Uncharacterized protein</fullName>
    </submittedName>
</protein>
<dbReference type="EMBL" id="KL648528">
    <property type="protein sequence ID" value="KEY69432.1"/>
    <property type="molecule type" value="Genomic_DNA"/>
</dbReference>
<dbReference type="Pfam" id="PF10336">
    <property type="entry name" value="DUF2420"/>
    <property type="match status" value="1"/>
</dbReference>
<organism evidence="2 3">
    <name type="scientific">Stachybotrys chartarum (strain CBS 109288 / IBT 7711)</name>
    <name type="common">Toxic black mold</name>
    <name type="synonym">Stilbospora chartarum</name>
    <dbReference type="NCBI Taxonomy" id="1280523"/>
    <lineage>
        <taxon>Eukaryota</taxon>
        <taxon>Fungi</taxon>
        <taxon>Dikarya</taxon>
        <taxon>Ascomycota</taxon>
        <taxon>Pezizomycotina</taxon>
        <taxon>Sordariomycetes</taxon>
        <taxon>Hypocreomycetidae</taxon>
        <taxon>Hypocreales</taxon>
        <taxon>Stachybotryaceae</taxon>
        <taxon>Stachybotrys</taxon>
    </lineage>
</organism>
<feature type="compositionally biased region" description="Basic and acidic residues" evidence="1">
    <location>
        <begin position="86"/>
        <end position="96"/>
    </location>
</feature>
<feature type="compositionally biased region" description="Polar residues" evidence="1">
    <location>
        <begin position="167"/>
        <end position="178"/>
    </location>
</feature>
<dbReference type="Proteomes" id="UP000028045">
    <property type="component" value="Unassembled WGS sequence"/>
</dbReference>
<dbReference type="HOGENOM" id="CLU_019102_0_0_1"/>
<accession>A0A084AVV3</accession>
<gene>
    <name evidence="2" type="ORF">S7711_05746</name>
</gene>
<feature type="compositionally biased region" description="Acidic residues" evidence="1">
    <location>
        <begin position="143"/>
        <end position="153"/>
    </location>
</feature>
<feature type="compositionally biased region" description="Acidic residues" evidence="1">
    <location>
        <begin position="676"/>
        <end position="694"/>
    </location>
</feature>
<feature type="compositionally biased region" description="Acidic residues" evidence="1">
    <location>
        <begin position="105"/>
        <end position="116"/>
    </location>
</feature>
<feature type="region of interest" description="Disordered" evidence="1">
    <location>
        <begin position="470"/>
        <end position="726"/>
    </location>
</feature>
<feature type="compositionally biased region" description="Polar residues" evidence="1">
    <location>
        <begin position="633"/>
        <end position="643"/>
    </location>
</feature>
<evidence type="ECO:0000313" key="2">
    <source>
        <dbReference type="EMBL" id="KEY69432.1"/>
    </source>
</evidence>
<dbReference type="OrthoDB" id="5339076at2759"/>
<feature type="compositionally biased region" description="Acidic residues" evidence="1">
    <location>
        <begin position="607"/>
        <end position="630"/>
    </location>
</feature>
<dbReference type="AlphaFoldDB" id="A0A084AVV3"/>
<name>A0A084AVV3_STACB</name>
<feature type="compositionally biased region" description="Acidic residues" evidence="1">
    <location>
        <begin position="517"/>
        <end position="533"/>
    </location>
</feature>